<feature type="compositionally biased region" description="Acidic residues" evidence="1">
    <location>
        <begin position="98"/>
        <end position="107"/>
    </location>
</feature>
<evidence type="ECO:0000256" key="1">
    <source>
        <dbReference type="SAM" id="MobiDB-lite"/>
    </source>
</evidence>
<sequence>MQLGARWRAGDAPHRGVPPVLFSAIAEQEAVYPSASSWTLTFLEGRPRCALDDAVIVTLDAHGDVALIAVHTLDDAATNDAATTGGATGNAAPPVIASDDDDDDWLS</sequence>
<proteinExistence type="predicted"/>
<reference evidence="2" key="1">
    <citation type="submission" date="2021-02" db="EMBL/GenBank/DDBJ databases">
        <title>Sequencing the genomes of 1000 actinobacteria strains.</title>
        <authorList>
            <person name="Klenk H.-P."/>
        </authorList>
    </citation>
    <scope>NUCLEOTIDE SEQUENCE</scope>
    <source>
        <strain evidence="2">DSM 22850</strain>
    </source>
</reference>
<dbReference type="Proteomes" id="UP000675163">
    <property type="component" value="Unassembled WGS sequence"/>
</dbReference>
<dbReference type="AlphaFoldDB" id="A0A940T2N9"/>
<dbReference type="RefSeq" id="WP_245189837.1">
    <property type="nucleotide sequence ID" value="NZ_JAFIDA010000001.1"/>
</dbReference>
<feature type="compositionally biased region" description="Low complexity" evidence="1">
    <location>
        <begin position="79"/>
        <end position="92"/>
    </location>
</feature>
<organism evidence="2 3">
    <name type="scientific">Leucobacter exalbidus</name>
    <dbReference type="NCBI Taxonomy" id="662960"/>
    <lineage>
        <taxon>Bacteria</taxon>
        <taxon>Bacillati</taxon>
        <taxon>Actinomycetota</taxon>
        <taxon>Actinomycetes</taxon>
        <taxon>Micrococcales</taxon>
        <taxon>Microbacteriaceae</taxon>
        <taxon>Leucobacter</taxon>
    </lineage>
</organism>
<dbReference type="EMBL" id="JAFIDA010000001">
    <property type="protein sequence ID" value="MBP1325277.1"/>
    <property type="molecule type" value="Genomic_DNA"/>
</dbReference>
<comment type="caution">
    <text evidence="2">The sequence shown here is derived from an EMBL/GenBank/DDBJ whole genome shotgun (WGS) entry which is preliminary data.</text>
</comment>
<keyword evidence="3" id="KW-1185">Reference proteome</keyword>
<accession>A0A940T2N9</accession>
<feature type="region of interest" description="Disordered" evidence="1">
    <location>
        <begin position="79"/>
        <end position="107"/>
    </location>
</feature>
<evidence type="ECO:0000313" key="2">
    <source>
        <dbReference type="EMBL" id="MBP1325277.1"/>
    </source>
</evidence>
<gene>
    <name evidence="2" type="ORF">JOF28_000509</name>
</gene>
<evidence type="ECO:0000313" key="3">
    <source>
        <dbReference type="Proteomes" id="UP000675163"/>
    </source>
</evidence>
<protein>
    <submittedName>
        <fullName evidence="2">Uncharacterized protein</fullName>
    </submittedName>
</protein>
<name>A0A940T2N9_9MICO</name>